<sequence>MAGFYFSKVPKFKIRNGRVVGENEDISPQSPVPCTASVPEVAIPQALGASTALPLASRIVVGIHSIIPHKEMLLLSEDIRRSGKRKTVANDEGETSNPRRDMEGDGSSRDSQKTK</sequence>
<protein>
    <submittedName>
        <fullName evidence="2">Uncharacterized protein</fullName>
    </submittedName>
</protein>
<reference evidence="3" key="1">
    <citation type="submission" date="2024-07" db="EMBL/GenBank/DDBJ databases">
        <title>Two chromosome-level genome assemblies of Korean endemic species Abeliophyllum distichum and Forsythia ovata (Oleaceae).</title>
        <authorList>
            <person name="Jang H."/>
        </authorList>
    </citation>
    <scope>NUCLEOTIDE SEQUENCE [LARGE SCALE GENOMIC DNA]</scope>
</reference>
<evidence type="ECO:0000313" key="3">
    <source>
        <dbReference type="Proteomes" id="UP001604277"/>
    </source>
</evidence>
<gene>
    <name evidence="2" type="ORF">Fot_19688</name>
</gene>
<organism evidence="2 3">
    <name type="scientific">Forsythia ovata</name>
    <dbReference type="NCBI Taxonomy" id="205694"/>
    <lineage>
        <taxon>Eukaryota</taxon>
        <taxon>Viridiplantae</taxon>
        <taxon>Streptophyta</taxon>
        <taxon>Embryophyta</taxon>
        <taxon>Tracheophyta</taxon>
        <taxon>Spermatophyta</taxon>
        <taxon>Magnoliopsida</taxon>
        <taxon>eudicotyledons</taxon>
        <taxon>Gunneridae</taxon>
        <taxon>Pentapetalae</taxon>
        <taxon>asterids</taxon>
        <taxon>lamiids</taxon>
        <taxon>Lamiales</taxon>
        <taxon>Oleaceae</taxon>
        <taxon>Forsythieae</taxon>
        <taxon>Forsythia</taxon>
    </lineage>
</organism>
<comment type="caution">
    <text evidence="2">The sequence shown here is derived from an EMBL/GenBank/DDBJ whole genome shotgun (WGS) entry which is preliminary data.</text>
</comment>
<feature type="compositionally biased region" description="Basic and acidic residues" evidence="1">
    <location>
        <begin position="97"/>
        <end position="115"/>
    </location>
</feature>
<evidence type="ECO:0000256" key="1">
    <source>
        <dbReference type="SAM" id="MobiDB-lite"/>
    </source>
</evidence>
<dbReference type="AlphaFoldDB" id="A0ABD1VM34"/>
<dbReference type="Proteomes" id="UP001604277">
    <property type="component" value="Unassembled WGS sequence"/>
</dbReference>
<name>A0ABD1VM34_9LAMI</name>
<proteinExistence type="predicted"/>
<evidence type="ECO:0000313" key="2">
    <source>
        <dbReference type="EMBL" id="KAL2538297.1"/>
    </source>
</evidence>
<keyword evidence="3" id="KW-1185">Reference proteome</keyword>
<dbReference type="EMBL" id="JBFOLJ010000005">
    <property type="protein sequence ID" value="KAL2538297.1"/>
    <property type="molecule type" value="Genomic_DNA"/>
</dbReference>
<accession>A0ABD1VM34</accession>
<feature type="region of interest" description="Disordered" evidence="1">
    <location>
        <begin position="79"/>
        <end position="115"/>
    </location>
</feature>